<gene>
    <name evidence="3" type="ordered locus">Despr_0362</name>
</gene>
<protein>
    <submittedName>
        <fullName evidence="3">Competence protein ComEA helix-hairpin-helix repeat protein</fullName>
    </submittedName>
</protein>
<evidence type="ECO:0000313" key="4">
    <source>
        <dbReference type="Proteomes" id="UP000006365"/>
    </source>
</evidence>
<proteinExistence type="predicted"/>
<evidence type="ECO:0000256" key="1">
    <source>
        <dbReference type="SAM" id="SignalP"/>
    </source>
</evidence>
<dbReference type="PANTHER" id="PTHR21180">
    <property type="entry name" value="ENDONUCLEASE/EXONUCLEASE/PHOSPHATASE FAMILY DOMAIN-CONTAINING PROTEIN 1"/>
    <property type="match status" value="1"/>
</dbReference>
<dbReference type="SMART" id="SM00278">
    <property type="entry name" value="HhH1"/>
    <property type="match status" value="2"/>
</dbReference>
<dbReference type="Proteomes" id="UP000006365">
    <property type="component" value="Chromosome"/>
</dbReference>
<feature type="domain" description="Helix-hairpin-helix DNA-binding motif class 1" evidence="2">
    <location>
        <begin position="60"/>
        <end position="79"/>
    </location>
</feature>
<reference evidence="3 4" key="1">
    <citation type="journal article" date="2011" name="Stand. Genomic Sci.">
        <title>Complete genome sequence of Desulfobulbus propionicus type strain (1pr3).</title>
        <authorList>
            <person name="Pagani I."/>
            <person name="Lapidus A."/>
            <person name="Nolan M."/>
            <person name="Lucas S."/>
            <person name="Hammon N."/>
            <person name="Deshpande S."/>
            <person name="Cheng J.F."/>
            <person name="Chertkov O."/>
            <person name="Davenport K."/>
            <person name="Tapia R."/>
            <person name="Han C."/>
            <person name="Goodwin L."/>
            <person name="Pitluck S."/>
            <person name="Liolios K."/>
            <person name="Mavromatis K."/>
            <person name="Ivanova N."/>
            <person name="Mikhailova N."/>
            <person name="Pati A."/>
            <person name="Chen A."/>
            <person name="Palaniappan K."/>
            <person name="Land M."/>
            <person name="Hauser L."/>
            <person name="Chang Y.J."/>
            <person name="Jeffries C.D."/>
            <person name="Detter J.C."/>
            <person name="Brambilla E."/>
            <person name="Kannan K.P."/>
            <person name="Djao O.D."/>
            <person name="Rohde M."/>
            <person name="Pukall R."/>
            <person name="Spring S."/>
            <person name="Goker M."/>
            <person name="Sikorski J."/>
            <person name="Woyke T."/>
            <person name="Bristow J."/>
            <person name="Eisen J.A."/>
            <person name="Markowitz V."/>
            <person name="Hugenholtz P."/>
            <person name="Kyrpides N.C."/>
            <person name="Klenk H.P."/>
        </authorList>
    </citation>
    <scope>NUCLEOTIDE SEQUENCE [LARGE SCALE GENOMIC DNA]</scope>
    <source>
        <strain evidence="4">ATCC 33891 / DSM 2032 / 1pr3</strain>
    </source>
</reference>
<dbReference type="GO" id="GO:0015628">
    <property type="term" value="P:protein secretion by the type II secretion system"/>
    <property type="evidence" value="ECO:0007669"/>
    <property type="project" value="TreeGrafter"/>
</dbReference>
<dbReference type="EMBL" id="CP002364">
    <property type="protein sequence ID" value="ADW16544.1"/>
    <property type="molecule type" value="Genomic_DNA"/>
</dbReference>
<dbReference type="InterPro" id="IPR051675">
    <property type="entry name" value="Endo/Exo/Phosphatase_dom_1"/>
</dbReference>
<feature type="signal peptide" evidence="1">
    <location>
        <begin position="1"/>
        <end position="20"/>
    </location>
</feature>
<dbReference type="InterPro" id="IPR010994">
    <property type="entry name" value="RuvA_2-like"/>
</dbReference>
<dbReference type="GO" id="GO:0015627">
    <property type="term" value="C:type II protein secretion system complex"/>
    <property type="evidence" value="ECO:0007669"/>
    <property type="project" value="TreeGrafter"/>
</dbReference>
<dbReference type="KEGG" id="dpr:Despr_0362"/>
<evidence type="ECO:0000259" key="2">
    <source>
        <dbReference type="SMART" id="SM00278"/>
    </source>
</evidence>
<organism evidence="3 4">
    <name type="scientific">Desulfobulbus propionicus (strain ATCC 33891 / DSM 2032 / VKM B-1956 / 1pr3)</name>
    <dbReference type="NCBI Taxonomy" id="577650"/>
    <lineage>
        <taxon>Bacteria</taxon>
        <taxon>Pseudomonadati</taxon>
        <taxon>Thermodesulfobacteriota</taxon>
        <taxon>Desulfobulbia</taxon>
        <taxon>Desulfobulbales</taxon>
        <taxon>Desulfobulbaceae</taxon>
        <taxon>Desulfobulbus</taxon>
    </lineage>
</organism>
<dbReference type="InterPro" id="IPR003583">
    <property type="entry name" value="Hlx-hairpin-Hlx_DNA-bd_motif"/>
</dbReference>
<dbReference type="Pfam" id="PF12836">
    <property type="entry name" value="HHH_3"/>
    <property type="match status" value="1"/>
</dbReference>
<dbReference type="InterPro" id="IPR004509">
    <property type="entry name" value="Competence_ComEA_HhH"/>
</dbReference>
<dbReference type="SUPFAM" id="SSF47781">
    <property type="entry name" value="RuvA domain 2-like"/>
    <property type="match status" value="1"/>
</dbReference>
<keyword evidence="4" id="KW-1185">Reference proteome</keyword>
<feature type="chain" id="PRO_5030710772" evidence="1">
    <location>
        <begin position="21"/>
        <end position="84"/>
    </location>
</feature>
<feature type="domain" description="Helix-hairpin-helix DNA-binding motif class 1" evidence="2">
    <location>
        <begin position="30"/>
        <end position="49"/>
    </location>
</feature>
<dbReference type="Gene3D" id="1.10.150.320">
    <property type="entry name" value="Photosystem II 12 kDa extrinsic protein"/>
    <property type="match status" value="1"/>
</dbReference>
<keyword evidence="1" id="KW-0732">Signal</keyword>
<dbReference type="NCBIfam" id="TIGR00426">
    <property type="entry name" value="competence protein ComEA helix-hairpin-helix repeat region"/>
    <property type="match status" value="1"/>
</dbReference>
<sequence>MKKLYLTLLLVLFFATAAFAKVNINTANAEELATLNGIGKTKAEAIVAYRTANGNFKTVEDLNKVNGIGDKIIEKIKPDVTVGE</sequence>
<dbReference type="RefSeq" id="WP_015723091.1">
    <property type="nucleotide sequence ID" value="NC_014972.1"/>
</dbReference>
<dbReference type="PANTHER" id="PTHR21180:SF32">
    <property type="entry name" value="ENDONUCLEASE_EXONUCLEASE_PHOSPHATASE FAMILY DOMAIN-CONTAINING PROTEIN 1"/>
    <property type="match status" value="1"/>
</dbReference>
<accession>A0A7U3YJI7</accession>
<name>A0A7U3YJI7_DESPD</name>
<dbReference type="AlphaFoldDB" id="A0A7U3YJI7"/>
<dbReference type="GO" id="GO:0006281">
    <property type="term" value="P:DNA repair"/>
    <property type="evidence" value="ECO:0007669"/>
    <property type="project" value="InterPro"/>
</dbReference>
<dbReference type="GO" id="GO:0003677">
    <property type="term" value="F:DNA binding"/>
    <property type="evidence" value="ECO:0007669"/>
    <property type="project" value="InterPro"/>
</dbReference>
<evidence type="ECO:0000313" key="3">
    <source>
        <dbReference type="EMBL" id="ADW16544.1"/>
    </source>
</evidence>